<comment type="similarity">
    <text evidence="1">Belongs to the zinc-containing alcohol dehydrogenase family.</text>
</comment>
<feature type="domain" description="Enoyl reductase (ER)" evidence="3">
    <location>
        <begin position="14"/>
        <end position="340"/>
    </location>
</feature>
<dbReference type="GeneID" id="63776798"/>
<dbReference type="InterPro" id="IPR020843">
    <property type="entry name" value="ER"/>
</dbReference>
<dbReference type="SMART" id="SM00829">
    <property type="entry name" value="PKS_ER"/>
    <property type="match status" value="1"/>
</dbReference>
<evidence type="ECO:0000259" key="3">
    <source>
        <dbReference type="SMART" id="SM00829"/>
    </source>
</evidence>
<reference evidence="4 5" key="1">
    <citation type="submission" date="2016-07" db="EMBL/GenBank/DDBJ databases">
        <title>Pervasive Adenine N6-methylation of Active Genes in Fungi.</title>
        <authorList>
            <consortium name="DOE Joint Genome Institute"/>
            <person name="Mondo S.J."/>
            <person name="Dannebaum R.O."/>
            <person name="Kuo R.C."/>
            <person name="Labutti K."/>
            <person name="Haridas S."/>
            <person name="Kuo A."/>
            <person name="Salamov A."/>
            <person name="Ahrendt S.R."/>
            <person name="Lipzen A."/>
            <person name="Sullivan W."/>
            <person name="Andreopoulos W.B."/>
            <person name="Clum A."/>
            <person name="Lindquist E."/>
            <person name="Daum C."/>
            <person name="Ramamoorthy G.K."/>
            <person name="Gryganskyi A."/>
            <person name="Culley D."/>
            <person name="Magnuson J.K."/>
            <person name="James T.Y."/>
            <person name="O'Malley M.A."/>
            <person name="Stajich J.E."/>
            <person name="Spatafora J.W."/>
            <person name="Visel A."/>
            <person name="Grigoriev I.V."/>
        </authorList>
    </citation>
    <scope>NUCLEOTIDE SEQUENCE [LARGE SCALE GENOMIC DNA]</scope>
    <source>
        <strain evidence="4 5">CBS 129021</strain>
    </source>
</reference>
<dbReference type="GO" id="GO:0016651">
    <property type="term" value="F:oxidoreductase activity, acting on NAD(P)H"/>
    <property type="evidence" value="ECO:0007669"/>
    <property type="project" value="InterPro"/>
</dbReference>
<evidence type="ECO:0000256" key="2">
    <source>
        <dbReference type="ARBA" id="ARBA00023002"/>
    </source>
</evidence>
<proteinExistence type="inferred from homology"/>
<dbReference type="OrthoDB" id="9992527at2759"/>
<organism evidence="4 5">
    <name type="scientific">Pseudomassariella vexata</name>
    <dbReference type="NCBI Taxonomy" id="1141098"/>
    <lineage>
        <taxon>Eukaryota</taxon>
        <taxon>Fungi</taxon>
        <taxon>Dikarya</taxon>
        <taxon>Ascomycota</taxon>
        <taxon>Pezizomycotina</taxon>
        <taxon>Sordariomycetes</taxon>
        <taxon>Xylariomycetidae</taxon>
        <taxon>Amphisphaeriales</taxon>
        <taxon>Pseudomassariaceae</taxon>
        <taxon>Pseudomassariella</taxon>
    </lineage>
</organism>
<keyword evidence="5" id="KW-1185">Reference proteome</keyword>
<dbReference type="PANTHER" id="PTHR45348:SF2">
    <property type="entry name" value="ZINC-TYPE ALCOHOL DEHYDROGENASE-LIKE PROTEIN C2E1P3.01"/>
    <property type="match status" value="1"/>
</dbReference>
<dbReference type="InParanoid" id="A0A1Y2DT37"/>
<dbReference type="AlphaFoldDB" id="A0A1Y2DT37"/>
<dbReference type="Proteomes" id="UP000193689">
    <property type="component" value="Unassembled WGS sequence"/>
</dbReference>
<dbReference type="InterPro" id="IPR047122">
    <property type="entry name" value="Trans-enoyl_RdTase-like"/>
</dbReference>
<evidence type="ECO:0000256" key="1">
    <source>
        <dbReference type="ARBA" id="ARBA00008072"/>
    </source>
</evidence>
<evidence type="ECO:0000313" key="5">
    <source>
        <dbReference type="Proteomes" id="UP000193689"/>
    </source>
</evidence>
<protein>
    <submittedName>
        <fullName evidence="4">Putative alcohol dehydrogenase</fullName>
    </submittedName>
</protein>
<dbReference type="InterPro" id="IPR011032">
    <property type="entry name" value="GroES-like_sf"/>
</dbReference>
<dbReference type="Gene3D" id="3.90.180.10">
    <property type="entry name" value="Medium-chain alcohol dehydrogenases, catalytic domain"/>
    <property type="match status" value="1"/>
</dbReference>
<dbReference type="CDD" id="cd08249">
    <property type="entry name" value="enoyl_reductase_like"/>
    <property type="match status" value="1"/>
</dbReference>
<evidence type="ECO:0000313" key="4">
    <source>
        <dbReference type="EMBL" id="ORY62433.1"/>
    </source>
</evidence>
<dbReference type="SUPFAM" id="SSF51735">
    <property type="entry name" value="NAD(P)-binding Rossmann-fold domains"/>
    <property type="match status" value="1"/>
</dbReference>
<accession>A0A1Y2DT37</accession>
<dbReference type="RefSeq" id="XP_040714269.1">
    <property type="nucleotide sequence ID" value="XM_040860586.1"/>
</dbReference>
<keyword evidence="2" id="KW-0560">Oxidoreductase</keyword>
<dbReference type="SUPFAM" id="SSF50129">
    <property type="entry name" value="GroES-like"/>
    <property type="match status" value="1"/>
</dbReference>
<dbReference type="Gene3D" id="3.40.50.720">
    <property type="entry name" value="NAD(P)-binding Rossmann-like Domain"/>
    <property type="match status" value="1"/>
</dbReference>
<dbReference type="InterPro" id="IPR013154">
    <property type="entry name" value="ADH-like_N"/>
</dbReference>
<comment type="caution">
    <text evidence="4">The sequence shown here is derived from an EMBL/GenBank/DDBJ whole genome shotgun (WGS) entry which is preliminary data.</text>
</comment>
<dbReference type="STRING" id="1141098.A0A1Y2DT37"/>
<dbReference type="Pfam" id="PF08240">
    <property type="entry name" value="ADH_N"/>
    <property type="match status" value="1"/>
</dbReference>
<gene>
    <name evidence="4" type="ORF">BCR38DRAFT_438463</name>
</gene>
<dbReference type="PANTHER" id="PTHR45348">
    <property type="entry name" value="HYPOTHETICAL OXIDOREDUCTASE (EUROFUNG)"/>
    <property type="match status" value="1"/>
</dbReference>
<name>A0A1Y2DT37_9PEZI</name>
<dbReference type="EMBL" id="MCFJ01000009">
    <property type="protein sequence ID" value="ORY62433.1"/>
    <property type="molecule type" value="Genomic_DNA"/>
</dbReference>
<sequence length="346" mass="36635">MASTQKAVLLTEVGKPLVLVNDLPIPRPGPQQVQLKVSVAGLNPHDQKTRDMGLFVNDDLPKILASDIVGIVTKLGEGVSSIAVGERIVSQGSQFPGPPQNGLQEFAVADVGASSRIPDSITDDEAATLPTNIIAPLVALFDTLQIPAPWSGKSKNFDYANTTLLVVGGGSNCGKFGVQLAKLADIGKIVVVGGNEAELKGFGATHVLDRHGGYDVVLDRIIAVVGDNLVYAFDAIQPPEGQILTLNALSNHKKGVLARLLPLGPVDESRVQGKKAGFEVRDVFGSSHAKPDVSKRFWELVPGYLEAGKIKPIGYVAKQGLTAENVNEILDAYRDGKAVTKTHIHL</sequence>
<dbReference type="InterPro" id="IPR036291">
    <property type="entry name" value="NAD(P)-bd_dom_sf"/>
</dbReference>